<keyword evidence="2" id="KW-1185">Reference proteome</keyword>
<evidence type="ECO:0008006" key="3">
    <source>
        <dbReference type="Google" id="ProtNLM"/>
    </source>
</evidence>
<keyword evidence="1" id="KW-0614">Plasmid</keyword>
<accession>A0A1Z4GRS7</accession>
<dbReference type="Proteomes" id="UP000218287">
    <property type="component" value="Plasmid Plasmid2 dna"/>
</dbReference>
<dbReference type="EMBL" id="AP018176">
    <property type="protein sequence ID" value="BAY20048.1"/>
    <property type="molecule type" value="Genomic_DNA"/>
</dbReference>
<organism evidence="1 2">
    <name type="scientific">Anabaenopsis circularis NIES-21</name>
    <dbReference type="NCBI Taxonomy" id="1085406"/>
    <lineage>
        <taxon>Bacteria</taxon>
        <taxon>Bacillati</taxon>
        <taxon>Cyanobacteriota</taxon>
        <taxon>Cyanophyceae</taxon>
        <taxon>Nostocales</taxon>
        <taxon>Nodulariaceae</taxon>
        <taxon>Anabaenopsis</taxon>
    </lineage>
</organism>
<protein>
    <recommendedName>
        <fullName evidence="3">Alpha/beta hydrolase fold protein</fullName>
    </recommendedName>
</protein>
<gene>
    <name evidence="1" type="ORF">NIES21_59180</name>
</gene>
<name>A0A1Z4GRS7_9CYAN</name>
<geneLocation type="plasmid" evidence="2">
    <name>Plasmid2 dna</name>
</geneLocation>
<dbReference type="AlphaFoldDB" id="A0A1Z4GRS7"/>
<proteinExistence type="predicted"/>
<evidence type="ECO:0000313" key="2">
    <source>
        <dbReference type="Proteomes" id="UP000218287"/>
    </source>
</evidence>
<reference evidence="1 2" key="1">
    <citation type="submission" date="2017-06" db="EMBL/GenBank/DDBJ databases">
        <title>Genome sequencing of cyanobaciteial culture collection at National Institute for Environmental Studies (NIES).</title>
        <authorList>
            <person name="Hirose Y."/>
            <person name="Shimura Y."/>
            <person name="Fujisawa T."/>
            <person name="Nakamura Y."/>
            <person name="Kawachi M."/>
        </authorList>
    </citation>
    <scope>NUCLEOTIDE SEQUENCE [LARGE SCALE GENOMIC DNA]</scope>
    <source>
        <strain evidence="1 2">NIES-21</strain>
        <plasmid evidence="2">Plasmid2 dna</plasmid>
    </source>
</reference>
<evidence type="ECO:0000313" key="1">
    <source>
        <dbReference type="EMBL" id="BAY20048.1"/>
    </source>
</evidence>
<sequence length="64" mass="7273">MLLPMKAANNLREEMHKKILNLSTDCVQIDAKKSGHFVWIDQPELIVSAIKLILKKVDVTEINS</sequence>